<evidence type="ECO:0000256" key="4">
    <source>
        <dbReference type="HAMAP-Rule" id="MF_00755"/>
    </source>
</evidence>
<evidence type="ECO:0000256" key="1">
    <source>
        <dbReference type="ARBA" id="ARBA00022694"/>
    </source>
</evidence>
<dbReference type="Gene3D" id="3.30.70.3250">
    <property type="entry name" value="Ribonuclease P, Pop5 subunit"/>
    <property type="match status" value="1"/>
</dbReference>
<dbReference type="InterPro" id="IPR002759">
    <property type="entry name" value="Pop5/Rpp14/Rnp2-like"/>
</dbReference>
<keyword evidence="1 4" id="KW-0819">tRNA processing</keyword>
<comment type="function">
    <text evidence="4">Part of ribonuclease P, a protein complex that generates mature tRNA molecules by cleaving their 5'-ends.</text>
</comment>
<keyword evidence="4" id="KW-0963">Cytoplasm</keyword>
<name>A0A166AXV0_9EURY</name>
<dbReference type="Pfam" id="PF01900">
    <property type="entry name" value="RNase_P_Rpp14"/>
    <property type="match status" value="1"/>
</dbReference>
<evidence type="ECO:0000313" key="5">
    <source>
        <dbReference type="EMBL" id="KZX12609.1"/>
    </source>
</evidence>
<comment type="catalytic activity">
    <reaction evidence="4">
        <text>Endonucleolytic cleavage of RNA, removing 5'-extranucleotides from tRNA precursor.</text>
        <dbReference type="EC" id="3.1.26.5"/>
    </reaction>
</comment>
<dbReference type="HAMAP" id="MF_00755">
    <property type="entry name" value="RNase_P_2"/>
    <property type="match status" value="1"/>
</dbReference>
<dbReference type="EMBL" id="LWMV01000165">
    <property type="protein sequence ID" value="KZX12609.1"/>
    <property type="molecule type" value="Genomic_DNA"/>
</dbReference>
<gene>
    <name evidence="4" type="primary">rnp2</name>
    <name evidence="5" type="ORF">MBCUR_10200</name>
</gene>
<comment type="subcellular location">
    <subcellularLocation>
        <location evidence="4">Cytoplasm</location>
    </subcellularLocation>
</comment>
<keyword evidence="2 4" id="KW-0540">Nuclease</keyword>
<dbReference type="GO" id="GO:0005737">
    <property type="term" value="C:cytoplasm"/>
    <property type="evidence" value="ECO:0007669"/>
    <property type="project" value="UniProtKB-SubCell"/>
</dbReference>
<dbReference type="InterPro" id="IPR038085">
    <property type="entry name" value="Rnp2-like_sf"/>
</dbReference>
<keyword evidence="6" id="KW-1185">Reference proteome</keyword>
<keyword evidence="4" id="KW-0378">Hydrolase</keyword>
<comment type="similarity">
    <text evidence="4">Belongs to the eukaryotic/archaeal RNase P protein component 2 family.</text>
</comment>
<protein>
    <recommendedName>
        <fullName evidence="4">Ribonuclease P protein component 2</fullName>
        <shortName evidence="4">RNase P component 2</shortName>
        <ecNumber evidence="4">3.1.26.5</ecNumber>
    </recommendedName>
    <alternativeName>
        <fullName evidence="4">Pop5</fullName>
    </alternativeName>
</protein>
<dbReference type="RefSeq" id="WP_067091083.1">
    <property type="nucleotide sequence ID" value="NZ_LWMV01000165.1"/>
</dbReference>
<evidence type="ECO:0000256" key="3">
    <source>
        <dbReference type="ARBA" id="ARBA00022759"/>
    </source>
</evidence>
<evidence type="ECO:0000256" key="2">
    <source>
        <dbReference type="ARBA" id="ARBA00022722"/>
    </source>
</evidence>
<dbReference type="SUPFAM" id="SSF160350">
    <property type="entry name" value="Rnp2-like"/>
    <property type="match status" value="1"/>
</dbReference>
<evidence type="ECO:0000313" key="6">
    <source>
        <dbReference type="Proteomes" id="UP000077245"/>
    </source>
</evidence>
<dbReference type="GO" id="GO:0001682">
    <property type="term" value="P:tRNA 5'-leader removal"/>
    <property type="evidence" value="ECO:0007669"/>
    <property type="project" value="UniProtKB-UniRule"/>
</dbReference>
<comment type="subunit">
    <text evidence="4">Consists of a catalytic RNA component and at least 4-5 protein subunits.</text>
</comment>
<dbReference type="GO" id="GO:0004526">
    <property type="term" value="F:ribonuclease P activity"/>
    <property type="evidence" value="ECO:0007669"/>
    <property type="project" value="UniProtKB-UniRule"/>
</dbReference>
<reference evidence="5 6" key="1">
    <citation type="submission" date="2016-04" db="EMBL/GenBank/DDBJ databases">
        <title>Genome sequence of Methanobrevibacter curvatus DSM 11111.</title>
        <authorList>
            <person name="Poehlein A."/>
            <person name="Seedorf H."/>
            <person name="Daniel R."/>
        </authorList>
    </citation>
    <scope>NUCLEOTIDE SEQUENCE [LARGE SCALE GENOMIC DNA]</scope>
    <source>
        <strain evidence="5 6">DSM 11111</strain>
    </source>
</reference>
<keyword evidence="3 4" id="KW-0255">Endonuclease</keyword>
<proteinExistence type="inferred from homology"/>
<sequence length="130" mass="15271">MKLKILPPTLRPNNRYLVLEIKSNKLLTKDELVAILWDGAIRFYGELETSNFNIWVMRFFDCSNEFDKFKNLQNDFYFYKSVVRCQRGLEEKFRGALAMINMYKRNKIAISTIGISGTIKSAVNKFILNE</sequence>
<dbReference type="STRING" id="49547.MBCUR_10200"/>
<dbReference type="PATRIC" id="fig|49547.3.peg.1089"/>
<organism evidence="5 6">
    <name type="scientific">Methanobrevibacter curvatus</name>
    <dbReference type="NCBI Taxonomy" id="49547"/>
    <lineage>
        <taxon>Archaea</taxon>
        <taxon>Methanobacteriati</taxon>
        <taxon>Methanobacteriota</taxon>
        <taxon>Methanomada group</taxon>
        <taxon>Methanobacteria</taxon>
        <taxon>Methanobacteriales</taxon>
        <taxon>Methanobacteriaceae</taxon>
        <taxon>Methanobrevibacter</taxon>
    </lineage>
</organism>
<dbReference type="GO" id="GO:0030677">
    <property type="term" value="C:ribonuclease P complex"/>
    <property type="evidence" value="ECO:0007669"/>
    <property type="project" value="UniProtKB-UniRule"/>
</dbReference>
<accession>A0A166AXV0</accession>
<dbReference type="Proteomes" id="UP000077245">
    <property type="component" value="Unassembled WGS sequence"/>
</dbReference>
<dbReference type="EC" id="3.1.26.5" evidence="4"/>
<dbReference type="AlphaFoldDB" id="A0A166AXV0"/>
<dbReference type="OrthoDB" id="19261at2157"/>
<comment type="caution">
    <text evidence="5">The sequence shown here is derived from an EMBL/GenBank/DDBJ whole genome shotgun (WGS) entry which is preliminary data.</text>
</comment>